<name>A0A3T0CIK5_SALET</name>
<accession>A0A3T0CIK5</accession>
<dbReference type="EMBL" id="CP034699">
    <property type="protein sequence ID" value="AZT44446.1"/>
    <property type="molecule type" value="Genomic_DNA"/>
</dbReference>
<sequence length="130" mass="15013">MNTGLLFFIPASLLVDACLMSGGLPDANVTGHEILITIGYPQILALSRHTCASWCLFHICCRRFYCRRVHLCHFRFSQFPDLHGWKAARDMIYDTKNKIIHDVISVNNFKIIHSMIIINIALFHCMHEHM</sequence>
<gene>
    <name evidence="1" type="ORF">EL007_24655</name>
</gene>
<dbReference type="RefSeq" id="WP_405050532.1">
    <property type="nucleotide sequence ID" value="NZ_CP034699.1"/>
</dbReference>
<organism evidence="1">
    <name type="scientific">Salmonella enterica subsp. enterica serovar Karamoja</name>
    <dbReference type="NCBI Taxonomy" id="2500153"/>
    <lineage>
        <taxon>Bacteria</taxon>
        <taxon>Pseudomonadati</taxon>
        <taxon>Pseudomonadota</taxon>
        <taxon>Gammaproteobacteria</taxon>
        <taxon>Enterobacterales</taxon>
        <taxon>Enterobacteriaceae</taxon>
        <taxon>Salmonella</taxon>
    </lineage>
</organism>
<reference evidence="1" key="1">
    <citation type="submission" date="2018-12" db="EMBL/GenBank/DDBJ databases">
        <title>Complete genome sequences of twenty non-typhoidal Salmonella isolates from Rwanda.</title>
        <authorList>
            <person name="Byukusenge M."/>
            <person name="Li L."/>
            <person name="Subhashinie K."/>
            <person name="Nzayirambaho M."/>
            <person name="Kuchipudi S.V."/>
            <person name="Jayarao B.M."/>
        </authorList>
    </citation>
    <scope>NUCLEOTIDE SEQUENCE</scope>
    <source>
        <strain evidence="1">RSE40</strain>
        <plasmid evidence="1">pRSE40</plasmid>
    </source>
</reference>
<geneLocation type="plasmid" evidence="1">
    <name>pRSE40</name>
</geneLocation>
<dbReference type="AlphaFoldDB" id="A0A3T0CIK5"/>
<evidence type="ECO:0000313" key="1">
    <source>
        <dbReference type="EMBL" id="AZT44446.1"/>
    </source>
</evidence>
<proteinExistence type="predicted"/>
<keyword evidence="1" id="KW-0614">Plasmid</keyword>
<protein>
    <submittedName>
        <fullName evidence="1">Uncharacterized protein</fullName>
    </submittedName>
</protein>